<dbReference type="Pfam" id="PF23113">
    <property type="entry name" value="MARCHF6_C"/>
    <property type="match status" value="1"/>
</dbReference>
<dbReference type="EMBL" id="JACSDZ010000004">
    <property type="protein sequence ID" value="KAF7405754.1"/>
    <property type="molecule type" value="Genomic_DNA"/>
</dbReference>
<feature type="transmembrane region" description="Helical" evidence="20">
    <location>
        <begin position="480"/>
        <end position="500"/>
    </location>
</feature>
<evidence type="ECO:0000256" key="12">
    <source>
        <dbReference type="ARBA" id="ARBA00022843"/>
    </source>
</evidence>
<evidence type="ECO:0000256" key="4">
    <source>
        <dbReference type="ARBA" id="ARBA00012483"/>
    </source>
</evidence>
<dbReference type="EC" id="2.3.2.27" evidence="4"/>
<keyword evidence="13 20" id="KW-1133">Transmembrane helix</keyword>
<evidence type="ECO:0000313" key="22">
    <source>
        <dbReference type="EMBL" id="KAF7405754.1"/>
    </source>
</evidence>
<dbReference type="AlphaFoldDB" id="A0A834NF48"/>
<feature type="transmembrane region" description="Helical" evidence="20">
    <location>
        <begin position="348"/>
        <end position="370"/>
    </location>
</feature>
<evidence type="ECO:0000256" key="18">
    <source>
        <dbReference type="ARBA" id="ARBA00082010"/>
    </source>
</evidence>
<comment type="catalytic activity">
    <reaction evidence="1">
        <text>S-ubiquitinyl-[E2 ubiquitin-conjugating enzyme]-L-cysteine + [acceptor protein]-L-lysine = [E2 ubiquitin-conjugating enzyme]-L-cysteine + N(6)-ubiquitinyl-[acceptor protein]-L-lysine.</text>
        <dbReference type="EC" id="2.3.2.27"/>
    </reaction>
</comment>
<evidence type="ECO:0000256" key="15">
    <source>
        <dbReference type="ARBA" id="ARBA00023136"/>
    </source>
</evidence>
<feature type="transmembrane region" description="Helical" evidence="20">
    <location>
        <begin position="429"/>
        <end position="452"/>
    </location>
</feature>
<dbReference type="GO" id="GO:0061630">
    <property type="term" value="F:ubiquitin protein ligase activity"/>
    <property type="evidence" value="ECO:0007669"/>
    <property type="project" value="UniProtKB-EC"/>
</dbReference>
<dbReference type="Gene3D" id="3.30.40.10">
    <property type="entry name" value="Zinc/RING finger domain, C3HC4 (zinc finger)"/>
    <property type="match status" value="1"/>
</dbReference>
<feature type="transmembrane region" description="Helical" evidence="20">
    <location>
        <begin position="678"/>
        <end position="703"/>
    </location>
</feature>
<evidence type="ECO:0000256" key="14">
    <source>
        <dbReference type="ARBA" id="ARBA00022990"/>
    </source>
</evidence>
<organism evidence="22 23">
    <name type="scientific">Vespula germanica</name>
    <name type="common">German yellow jacket</name>
    <name type="synonym">Paravespula germanica</name>
    <dbReference type="NCBI Taxonomy" id="30212"/>
    <lineage>
        <taxon>Eukaryota</taxon>
        <taxon>Metazoa</taxon>
        <taxon>Ecdysozoa</taxon>
        <taxon>Arthropoda</taxon>
        <taxon>Hexapoda</taxon>
        <taxon>Insecta</taxon>
        <taxon>Pterygota</taxon>
        <taxon>Neoptera</taxon>
        <taxon>Endopterygota</taxon>
        <taxon>Hymenoptera</taxon>
        <taxon>Apocrita</taxon>
        <taxon>Aculeata</taxon>
        <taxon>Vespoidea</taxon>
        <taxon>Vespidae</taxon>
        <taxon>Vespinae</taxon>
        <taxon>Vespula</taxon>
    </lineage>
</organism>
<dbReference type="InterPro" id="IPR056521">
    <property type="entry name" value="MARCHF6-like_C"/>
</dbReference>
<feature type="transmembrane region" description="Helical" evidence="20">
    <location>
        <begin position="1017"/>
        <end position="1035"/>
    </location>
</feature>
<feature type="transmembrane region" description="Helical" evidence="20">
    <location>
        <begin position="147"/>
        <end position="167"/>
    </location>
</feature>
<reference evidence="22" key="1">
    <citation type="journal article" date="2020" name="G3 (Bethesda)">
        <title>High-Quality Assemblies for Three Invasive Social Wasps from the &lt;i&gt;Vespula&lt;/i&gt; Genus.</title>
        <authorList>
            <person name="Harrop T.W.R."/>
            <person name="Guhlin J."/>
            <person name="McLaughlin G.M."/>
            <person name="Permina E."/>
            <person name="Stockwell P."/>
            <person name="Gilligan J."/>
            <person name="Le Lec M.F."/>
            <person name="Gruber M.A.M."/>
            <person name="Quinn O."/>
            <person name="Lovegrove M."/>
            <person name="Duncan E.J."/>
            <person name="Remnant E.J."/>
            <person name="Van Eeckhoven J."/>
            <person name="Graham B."/>
            <person name="Knapp R.A."/>
            <person name="Langford K.W."/>
            <person name="Kronenberg Z."/>
            <person name="Press M.O."/>
            <person name="Eacker S.M."/>
            <person name="Wilson-Rankin E.E."/>
            <person name="Purcell J."/>
            <person name="Lester P.J."/>
            <person name="Dearden P.K."/>
        </authorList>
    </citation>
    <scope>NUCLEOTIDE SEQUENCE</scope>
    <source>
        <strain evidence="22">Linc-1</strain>
    </source>
</reference>
<evidence type="ECO:0000256" key="7">
    <source>
        <dbReference type="ARBA" id="ARBA00022723"/>
    </source>
</evidence>
<evidence type="ECO:0000256" key="19">
    <source>
        <dbReference type="ARBA" id="ARBA00083917"/>
    </source>
</evidence>
<evidence type="ECO:0000313" key="23">
    <source>
        <dbReference type="Proteomes" id="UP000617340"/>
    </source>
</evidence>
<dbReference type="PANTHER" id="PTHR13145:SF0">
    <property type="entry name" value="E3 UBIQUITIN-PROTEIN LIGASE MARCHF6"/>
    <property type="match status" value="1"/>
</dbReference>
<dbReference type="CDD" id="cd16702">
    <property type="entry name" value="RING_CH-C4HC3_MARCH6"/>
    <property type="match status" value="1"/>
</dbReference>
<dbReference type="InterPro" id="IPR013083">
    <property type="entry name" value="Znf_RING/FYVE/PHD"/>
</dbReference>
<keyword evidence="15 20" id="KW-0472">Membrane</keyword>
<keyword evidence="14" id="KW-0007">Acetylation</keyword>
<evidence type="ECO:0000256" key="16">
    <source>
        <dbReference type="ARBA" id="ARBA00064724"/>
    </source>
</evidence>
<keyword evidence="5" id="KW-0808">Transferase</keyword>
<dbReference type="Proteomes" id="UP000617340">
    <property type="component" value="Unassembled WGS sequence"/>
</dbReference>
<dbReference type="FunFam" id="3.30.40.10:FF:000096">
    <property type="entry name" value="E3 ubiquitin-protein ligase MARCH6"/>
    <property type="match status" value="1"/>
</dbReference>
<protein>
    <recommendedName>
        <fullName evidence="17">E3 ubiquitin-protein ligase MARCHF6</fullName>
        <ecNumber evidence="4">2.3.2.27</ecNumber>
    </recommendedName>
    <alternativeName>
        <fullName evidence="19">Membrane-associated RING finger protein 6</fullName>
    </alternativeName>
    <alternativeName>
        <fullName evidence="18">Membrane-associated RING-CH protein VI</fullName>
    </alternativeName>
</protein>
<evidence type="ECO:0000256" key="17">
    <source>
        <dbReference type="ARBA" id="ARBA00069012"/>
    </source>
</evidence>
<name>A0A834NF48_VESGE</name>
<evidence type="ECO:0000256" key="2">
    <source>
        <dbReference type="ARBA" id="ARBA00004477"/>
    </source>
</evidence>
<evidence type="ECO:0000256" key="5">
    <source>
        <dbReference type="ARBA" id="ARBA00022679"/>
    </source>
</evidence>
<dbReference type="InterPro" id="IPR011016">
    <property type="entry name" value="Znf_RING-CH"/>
</dbReference>
<keyword evidence="10" id="KW-0256">Endoplasmic reticulum</keyword>
<feature type="transmembrane region" description="Helical" evidence="20">
    <location>
        <begin position="94"/>
        <end position="113"/>
    </location>
</feature>
<feature type="transmembrane region" description="Helical" evidence="20">
    <location>
        <begin position="972"/>
        <end position="997"/>
    </location>
</feature>
<comment type="caution">
    <text evidence="22">The sequence shown here is derived from an EMBL/GenBank/DDBJ whole genome shotgun (WGS) entry which is preliminary data.</text>
</comment>
<keyword evidence="8" id="KW-0863">Zinc-finger</keyword>
<dbReference type="SMART" id="SM00744">
    <property type="entry name" value="RINGv"/>
    <property type="match status" value="1"/>
</dbReference>
<dbReference type="PANTHER" id="PTHR13145">
    <property type="entry name" value="SSM4 PROTEIN"/>
    <property type="match status" value="1"/>
</dbReference>
<evidence type="ECO:0000256" key="10">
    <source>
        <dbReference type="ARBA" id="ARBA00022824"/>
    </source>
</evidence>
<evidence type="ECO:0000256" key="8">
    <source>
        <dbReference type="ARBA" id="ARBA00022771"/>
    </source>
</evidence>
<keyword evidence="6 20" id="KW-0812">Transmembrane</keyword>
<evidence type="ECO:0000256" key="9">
    <source>
        <dbReference type="ARBA" id="ARBA00022786"/>
    </source>
</evidence>
<evidence type="ECO:0000256" key="11">
    <source>
        <dbReference type="ARBA" id="ARBA00022833"/>
    </source>
</evidence>
<comment type="subcellular location">
    <subcellularLocation>
        <location evidence="2">Endoplasmic reticulum membrane</location>
        <topology evidence="2">Multi-pass membrane protein</topology>
    </subcellularLocation>
</comment>
<comment type="pathway">
    <text evidence="3">Protein modification; protein ubiquitination.</text>
</comment>
<feature type="transmembrane region" description="Helical" evidence="20">
    <location>
        <begin position="538"/>
        <end position="560"/>
    </location>
</feature>
<sequence length="1074" mass="121480">MTEDMLGTDICRVCRSEGFADRPLFHPCICTGSIKWIHQECLVQWMRYSRKEYCELCGYRFSFTPIYSPDMPRRLPLRDVIGGLFSSIVTAVKYWLHYTLVAIAWLGVVPLTACRTYRALFSGPLDLVRIMSLPMDMLSAENISTDVFHGCFVVTCTLFAFIGLVWLREQILHAGGPDWLERDNIQLPPIDNPPQVAPAAVVQQIQEQQVNQQQEAQDNNNVPPFVDDPLVPQEGEPNQEVNIEANIAHPLYHELGDNNLINDARMEEMEGLGRDAEPQIPNREELNVDAEHQNPAVADGWRGQVQVQGEGEAEEANWNPMDWDRPAEELTWERLLGLDGSLVFLEHVFWVVSLNTLFIMVFAFCPYHIGHFAIAGLGLQEHAAASHFEGLVTTLCGYCVIGVCLVVFHTLAALLGFQQSQRILGLCYVIVKVSLLSVVEIGVLPLVCGWWLDICSLAMFDATLRDRETSFSLAPGTSMFLHWLLGMIYIYYFASFILLLREVLRPGVLWFLRNLNDPDFSPIQEMIHLPILRHVRRLVASAIIFGTAILLMLWLPIKLLRWAWPGFLPYTVIVQSEAQVNELSLELLLLQVILPALLEQSHTRTWLKALIRGWCRVVAWMLDLQSYLLSDQAEEPGPAVHEEPQHPDLGAAHQALMQRENPTGFQPYIRPLWFPARLIGLLFCVCISLVIAGLIAMTLPAWLGRRVMAVWMVGAPAPSPPVLPPALIGSDLRSGIIALRMITRQTAHFVPVDLQQTETTRLWTRVEVIPSGSLSGLANGDPDFLSTVIVNSRIWKLRCSRHNGNIHYLRTEKRNLTLAKRKYIKCDDGNESMTALFGRVHELYTVACGTYICWVAVRGLALAFSWLPRGRRAILDRVKHWVILGMKALVASVLLVGVIPLLFGLLLELVVVVPLRVPLEQNPVPFIWQDWALGVLYTKIATALTMMGPDWRIRLAIERAYNEGIREMDLRFIITELAAPVICCFGLALAVPYAVAYGIVPLLVTNLQTQILIARRLYPFLLLVSLVCIVICFQIRQFKKLYEHIKNDKYLVGQRLVNYEHRNKPQSPQSQRSS</sequence>
<dbReference type="GO" id="GO:0008270">
    <property type="term" value="F:zinc ion binding"/>
    <property type="evidence" value="ECO:0007669"/>
    <property type="project" value="UniProtKB-KW"/>
</dbReference>
<evidence type="ECO:0000256" key="3">
    <source>
        <dbReference type="ARBA" id="ARBA00004906"/>
    </source>
</evidence>
<keyword evidence="11" id="KW-0862">Zinc</keyword>
<evidence type="ECO:0000259" key="21">
    <source>
        <dbReference type="PROSITE" id="PS51292"/>
    </source>
</evidence>
<accession>A0A834NF48</accession>
<feature type="domain" description="RING-CH-type" evidence="21">
    <location>
        <begin position="3"/>
        <end position="64"/>
    </location>
</feature>
<keyword evidence="23" id="KW-1185">Reference proteome</keyword>
<evidence type="ECO:0000256" key="13">
    <source>
        <dbReference type="ARBA" id="ARBA00022989"/>
    </source>
</evidence>
<feature type="transmembrane region" description="Helical" evidence="20">
    <location>
        <begin position="390"/>
        <end position="417"/>
    </location>
</feature>
<proteinExistence type="predicted"/>
<dbReference type="Pfam" id="PF12906">
    <property type="entry name" value="RINGv"/>
    <property type="match status" value="1"/>
</dbReference>
<gene>
    <name evidence="22" type="ORF">HZH68_005123</name>
</gene>
<evidence type="ECO:0000256" key="6">
    <source>
        <dbReference type="ARBA" id="ARBA00022692"/>
    </source>
</evidence>
<dbReference type="GO" id="GO:0036503">
    <property type="term" value="P:ERAD pathway"/>
    <property type="evidence" value="ECO:0007669"/>
    <property type="project" value="TreeGrafter"/>
</dbReference>
<dbReference type="PROSITE" id="PS51292">
    <property type="entry name" value="ZF_RING_CH"/>
    <property type="match status" value="1"/>
</dbReference>
<evidence type="ECO:0000256" key="20">
    <source>
        <dbReference type="SAM" id="Phobius"/>
    </source>
</evidence>
<keyword evidence="7" id="KW-0479">Metal-binding</keyword>
<feature type="transmembrane region" description="Helical" evidence="20">
    <location>
        <begin position="888"/>
        <end position="911"/>
    </location>
</feature>
<keyword evidence="9" id="KW-0833">Ubl conjugation pathway</keyword>
<feature type="transmembrane region" description="Helical" evidence="20">
    <location>
        <begin position="931"/>
        <end position="951"/>
    </location>
</feature>
<keyword evidence="12" id="KW-0832">Ubl conjugation</keyword>
<dbReference type="SUPFAM" id="SSF57850">
    <property type="entry name" value="RING/U-box"/>
    <property type="match status" value="1"/>
</dbReference>
<feature type="transmembrane region" description="Helical" evidence="20">
    <location>
        <begin position="843"/>
        <end position="867"/>
    </location>
</feature>
<dbReference type="GO" id="GO:0005789">
    <property type="term" value="C:endoplasmic reticulum membrane"/>
    <property type="evidence" value="ECO:0007669"/>
    <property type="project" value="UniProtKB-SubCell"/>
</dbReference>
<evidence type="ECO:0000256" key="1">
    <source>
        <dbReference type="ARBA" id="ARBA00000900"/>
    </source>
</evidence>
<comment type="subunit">
    <text evidence="16">Interacts with DIO2. Interacts with SQLE.</text>
</comment>